<accession>A0A4U9UI15</accession>
<dbReference type="Gene3D" id="1.20.1600.10">
    <property type="entry name" value="Outer membrane efflux proteins (OEP)"/>
    <property type="match status" value="1"/>
</dbReference>
<dbReference type="SUPFAM" id="SSF56954">
    <property type="entry name" value="Outer membrane efflux proteins (OEP)"/>
    <property type="match status" value="1"/>
</dbReference>
<proteinExistence type="predicted"/>
<sequence length="106" mass="12300">MRHVFIQRRRWRANDDEKAFFLTILLPLLLSGCGSLTKSDYQRPMLSVPAEWRVQDTGSGYLQHTDHWWDNFEDPQLSMLIGRALTSNNDLAIAGIQLQQADWRLG</sequence>
<dbReference type="EMBL" id="CABEEZ010000070">
    <property type="protein sequence ID" value="VTR31709.1"/>
    <property type="molecule type" value="Genomic_DNA"/>
</dbReference>
<reference evidence="1" key="1">
    <citation type="submission" date="2019-05" db="EMBL/GenBank/DDBJ databases">
        <authorList>
            <consortium name="Pathogen Informatics"/>
        </authorList>
    </citation>
    <scope>NUCLEOTIDE SEQUENCE [LARGE SCALE GENOMIC DNA]</scope>
    <source>
        <strain evidence="1">NCTC12965</strain>
    </source>
</reference>
<name>A0A4U9UI15_SERFO</name>
<protein>
    <submittedName>
        <fullName evidence="1">Outer membrane protein oprM</fullName>
    </submittedName>
</protein>
<evidence type="ECO:0000313" key="1">
    <source>
        <dbReference type="EMBL" id="VTR31709.1"/>
    </source>
</evidence>
<organism evidence="1">
    <name type="scientific">Serratia fonticola</name>
    <dbReference type="NCBI Taxonomy" id="47917"/>
    <lineage>
        <taxon>Bacteria</taxon>
        <taxon>Pseudomonadati</taxon>
        <taxon>Pseudomonadota</taxon>
        <taxon>Gammaproteobacteria</taxon>
        <taxon>Enterobacterales</taxon>
        <taxon>Yersiniaceae</taxon>
        <taxon>Serratia</taxon>
    </lineage>
</organism>
<gene>
    <name evidence="1" type="primary">oprM_2</name>
    <name evidence="1" type="ORF">NCTC12965_03244</name>
</gene>
<dbReference type="AlphaFoldDB" id="A0A4U9UI15"/>
<dbReference type="PROSITE" id="PS51257">
    <property type="entry name" value="PROKAR_LIPOPROTEIN"/>
    <property type="match status" value="1"/>
</dbReference>